<dbReference type="EMBL" id="AAGUVH010000025">
    <property type="protein sequence ID" value="EBS2301352.1"/>
    <property type="molecule type" value="Genomic_DNA"/>
</dbReference>
<accession>A0A5U9I8W5</accession>
<evidence type="ECO:0008006" key="2">
    <source>
        <dbReference type="Google" id="ProtNLM"/>
    </source>
</evidence>
<sequence>MNIKLFRKAGEPTAAVPLYLCQSTRENLKLWQRHKTVEKMQQELAKEIESFDRWEFLALDEAGKVKAMLIIGKHRNAHFGYHLYISHAFSTEAGALTPGFRWVKELAKALRCDGYKLSRQTSTEGEMLDKYYRLWND</sequence>
<protein>
    <recommendedName>
        <fullName evidence="2">GNAT family N-acetyltransferase</fullName>
    </recommendedName>
</protein>
<name>A0A5U9I8W5_SALET</name>
<evidence type="ECO:0000313" key="1">
    <source>
        <dbReference type="EMBL" id="EBS2301352.1"/>
    </source>
</evidence>
<organism evidence="1">
    <name type="scientific">Salmonella enterica subsp. enterica serovar Saintpaul</name>
    <dbReference type="NCBI Taxonomy" id="90105"/>
    <lineage>
        <taxon>Bacteria</taxon>
        <taxon>Pseudomonadati</taxon>
        <taxon>Pseudomonadota</taxon>
        <taxon>Gammaproteobacteria</taxon>
        <taxon>Enterobacterales</taxon>
        <taxon>Enterobacteriaceae</taxon>
        <taxon>Salmonella</taxon>
    </lineage>
</organism>
<reference evidence="1" key="1">
    <citation type="submission" date="2018-07" db="EMBL/GenBank/DDBJ databases">
        <authorList>
            <person name="Ashton P.M."/>
            <person name="Dallman T."/>
            <person name="Nair S."/>
            <person name="De Pinna E."/>
            <person name="Peters T."/>
            <person name="Grant K."/>
        </authorList>
    </citation>
    <scope>NUCLEOTIDE SEQUENCE</scope>
    <source>
        <strain evidence="1">152466</strain>
    </source>
</reference>
<gene>
    <name evidence="1" type="ORF">DRT62_16720</name>
</gene>
<proteinExistence type="predicted"/>
<dbReference type="AlphaFoldDB" id="A0A5U9I8W5"/>
<comment type="caution">
    <text evidence="1">The sequence shown here is derived from an EMBL/GenBank/DDBJ whole genome shotgun (WGS) entry which is preliminary data.</text>
</comment>